<dbReference type="GeneID" id="24106180"/>
<accession>R9NXH8</accession>
<dbReference type="EMBL" id="DF238775">
    <property type="protein sequence ID" value="GAC93314.1"/>
    <property type="molecule type" value="Genomic_DNA"/>
</dbReference>
<evidence type="ECO:0000313" key="3">
    <source>
        <dbReference type="Proteomes" id="UP000014071"/>
    </source>
</evidence>
<dbReference type="HOGENOM" id="CLU_2016259_0_0_1"/>
<protein>
    <submittedName>
        <fullName evidence="2">Uncharacterized protein</fullName>
    </submittedName>
</protein>
<name>R9NXH8_PSEHS</name>
<reference evidence="3" key="1">
    <citation type="journal article" date="2013" name="Genome Announc.">
        <title>Draft genome sequence of the basidiomycetous yeast-like fungus Pseudozyma hubeiensis SY62, which produces an abundant amount of the biosurfactant mannosylerythritol lipids.</title>
        <authorList>
            <person name="Konishi M."/>
            <person name="Hatada Y."/>
            <person name="Horiuchi J."/>
        </authorList>
    </citation>
    <scope>NUCLEOTIDE SEQUENCE [LARGE SCALE GENOMIC DNA]</scope>
    <source>
        <strain evidence="3">SY62</strain>
    </source>
</reference>
<organism evidence="2 3">
    <name type="scientific">Pseudozyma hubeiensis (strain SY62)</name>
    <name type="common">Yeast</name>
    <dbReference type="NCBI Taxonomy" id="1305764"/>
    <lineage>
        <taxon>Eukaryota</taxon>
        <taxon>Fungi</taxon>
        <taxon>Dikarya</taxon>
        <taxon>Basidiomycota</taxon>
        <taxon>Ustilaginomycotina</taxon>
        <taxon>Ustilaginomycetes</taxon>
        <taxon>Ustilaginales</taxon>
        <taxon>Ustilaginaceae</taxon>
        <taxon>Pseudozyma</taxon>
    </lineage>
</organism>
<dbReference type="Proteomes" id="UP000014071">
    <property type="component" value="Unassembled WGS sequence"/>
</dbReference>
<gene>
    <name evidence="2" type="ORF">PHSY_000879</name>
</gene>
<keyword evidence="3" id="KW-1185">Reference proteome</keyword>
<proteinExistence type="predicted"/>
<evidence type="ECO:0000256" key="1">
    <source>
        <dbReference type="SAM" id="MobiDB-lite"/>
    </source>
</evidence>
<dbReference type="RefSeq" id="XP_012186901.1">
    <property type="nucleotide sequence ID" value="XM_012331511.1"/>
</dbReference>
<dbReference type="AlphaFoldDB" id="R9NXH8"/>
<evidence type="ECO:0000313" key="2">
    <source>
        <dbReference type="EMBL" id="GAC93314.1"/>
    </source>
</evidence>
<feature type="region of interest" description="Disordered" evidence="1">
    <location>
        <begin position="38"/>
        <end position="77"/>
    </location>
</feature>
<sequence>MQSAVSEILKTLNALQHPRTHCSWYALRGATRLLRRPAETPSTIMLSDDPDEREQGTAAELSSGLNTCIPDTPRTAVSRGLIVQRTMKRVGSDPEADKRGMRRNGPDPVNVFFEFPFSEPFRF</sequence>